<gene>
    <name evidence="7" type="ORF">B6D06_04590</name>
</gene>
<dbReference type="EMBL" id="NASK01000088">
    <property type="protein sequence ID" value="OTQ50277.1"/>
    <property type="molecule type" value="Genomic_DNA"/>
</dbReference>
<evidence type="ECO:0000313" key="8">
    <source>
        <dbReference type="Proteomes" id="UP000194968"/>
    </source>
</evidence>
<evidence type="ECO:0000256" key="6">
    <source>
        <dbReference type="RuleBase" id="RU363041"/>
    </source>
</evidence>
<feature type="transmembrane region" description="Helical" evidence="6">
    <location>
        <begin position="47"/>
        <end position="65"/>
    </location>
</feature>
<feature type="transmembrane region" description="Helical" evidence="6">
    <location>
        <begin position="218"/>
        <end position="238"/>
    </location>
</feature>
<evidence type="ECO:0000256" key="2">
    <source>
        <dbReference type="ARBA" id="ARBA00009142"/>
    </source>
</evidence>
<accession>A0A242NVL4</accession>
<dbReference type="PANTHER" id="PTHR43483">
    <property type="entry name" value="MEMBRANE TRANSPORTER PROTEIN HI_0806-RELATED"/>
    <property type="match status" value="1"/>
</dbReference>
<comment type="caution">
    <text evidence="7">The sequence shown here is derived from an EMBL/GenBank/DDBJ whole genome shotgun (WGS) entry which is preliminary data.</text>
</comment>
<sequence length="268" mass="28578">MIIEFIILLCIGALAGLLAGMFGIGGGALIVPALLMLLDYFGHGGQWINHIAVASSLATIIGTSLSSSWVQNKNNNIVWSILKKMVLGCIIGTIGGSYMTPYIPGIWLKWIFIVFLIYTGSKFILKTGKVAKKQDNQSTSLPNIIYVFIGGLIGVFAALVGVGGGVLVVPFLKKCGVDMRKAIGTSAAFTLPVALGGTIGYIIAGWNIQELPKYSLGFVYLPAVLSIMLASIPMAKVGVQITQKLPINKLIRYFGIFLLLISVKLIVS</sequence>
<dbReference type="AlphaFoldDB" id="A0A242NVL4"/>
<feature type="transmembrane region" description="Helical" evidence="6">
    <location>
        <begin position="184"/>
        <end position="206"/>
    </location>
</feature>
<comment type="subcellular location">
    <subcellularLocation>
        <location evidence="6">Cell membrane</location>
        <topology evidence="6">Multi-pass membrane protein</topology>
    </subcellularLocation>
    <subcellularLocation>
        <location evidence="1">Membrane</location>
        <topology evidence="1">Multi-pass membrane protein</topology>
    </subcellularLocation>
</comment>
<feature type="transmembrane region" description="Helical" evidence="6">
    <location>
        <begin position="250"/>
        <end position="267"/>
    </location>
</feature>
<feature type="transmembrane region" description="Helical" evidence="6">
    <location>
        <begin position="145"/>
        <end position="172"/>
    </location>
</feature>
<dbReference type="GO" id="GO:0005886">
    <property type="term" value="C:plasma membrane"/>
    <property type="evidence" value="ECO:0007669"/>
    <property type="project" value="UniProtKB-SubCell"/>
</dbReference>
<keyword evidence="3 6" id="KW-0812">Transmembrane</keyword>
<feature type="transmembrane region" description="Helical" evidence="6">
    <location>
        <begin position="6"/>
        <end position="35"/>
    </location>
</feature>
<keyword evidence="4 6" id="KW-1133">Transmembrane helix</keyword>
<reference evidence="7 8" key="1">
    <citation type="submission" date="2017-03" db="EMBL/GenBank/DDBJ databases">
        <title>Comparative genomics of honeybee gut symbionts reveal geographically distinct and subgroup specific antibiotic resistance.</title>
        <authorList>
            <person name="Ludvigsen J."/>
            <person name="Porcellato D."/>
            <person name="Labee-Lund T.M."/>
            <person name="Amdam G.V."/>
            <person name="Rudi K."/>
        </authorList>
    </citation>
    <scope>NUCLEOTIDE SEQUENCE [LARGE SCALE GENOMIC DNA]</scope>
    <source>
        <strain evidence="7 8">A-4-12</strain>
    </source>
</reference>
<comment type="similarity">
    <text evidence="2 6">Belongs to the 4-toluene sulfonate uptake permease (TSUP) (TC 2.A.102) family.</text>
</comment>
<dbReference type="InterPro" id="IPR002781">
    <property type="entry name" value="TM_pro_TauE-like"/>
</dbReference>
<feature type="transmembrane region" description="Helical" evidence="6">
    <location>
        <begin position="77"/>
        <end position="99"/>
    </location>
</feature>
<evidence type="ECO:0000256" key="3">
    <source>
        <dbReference type="ARBA" id="ARBA00022692"/>
    </source>
</evidence>
<dbReference type="Pfam" id="PF01925">
    <property type="entry name" value="TauE"/>
    <property type="match status" value="1"/>
</dbReference>
<feature type="transmembrane region" description="Helical" evidence="6">
    <location>
        <begin position="106"/>
        <end position="125"/>
    </location>
</feature>
<evidence type="ECO:0000256" key="4">
    <source>
        <dbReference type="ARBA" id="ARBA00022989"/>
    </source>
</evidence>
<keyword evidence="5 6" id="KW-0472">Membrane</keyword>
<proteinExistence type="inferred from homology"/>
<dbReference type="Proteomes" id="UP000194968">
    <property type="component" value="Unassembled WGS sequence"/>
</dbReference>
<protein>
    <recommendedName>
        <fullName evidence="6">Probable membrane transporter protein</fullName>
    </recommendedName>
</protein>
<name>A0A242NVL4_9GAMM</name>
<dbReference type="OrthoDB" id="457670at2"/>
<evidence type="ECO:0000256" key="5">
    <source>
        <dbReference type="ARBA" id="ARBA00023136"/>
    </source>
</evidence>
<evidence type="ECO:0000256" key="1">
    <source>
        <dbReference type="ARBA" id="ARBA00004141"/>
    </source>
</evidence>
<keyword evidence="6" id="KW-1003">Cell membrane</keyword>
<evidence type="ECO:0000313" key="7">
    <source>
        <dbReference type="EMBL" id="OTQ50277.1"/>
    </source>
</evidence>
<dbReference type="PANTHER" id="PTHR43483:SF3">
    <property type="entry name" value="MEMBRANE TRANSPORTER PROTEIN HI_0806-RELATED"/>
    <property type="match status" value="1"/>
</dbReference>
<organism evidence="7 8">
    <name type="scientific">Gilliamella apis</name>
    <dbReference type="NCBI Taxonomy" id="1970738"/>
    <lineage>
        <taxon>Bacteria</taxon>
        <taxon>Pseudomonadati</taxon>
        <taxon>Pseudomonadota</taxon>
        <taxon>Gammaproteobacteria</taxon>
        <taxon>Orbales</taxon>
        <taxon>Orbaceae</taxon>
        <taxon>Gilliamella</taxon>
    </lineage>
</organism>
<dbReference type="RefSeq" id="WP_065651289.1">
    <property type="nucleotide sequence ID" value="NZ_NASD01000018.1"/>
</dbReference>